<dbReference type="GeneID" id="19402084"/>
<dbReference type="PROSITE" id="PS50865">
    <property type="entry name" value="ZF_MYND_2"/>
    <property type="match status" value="1"/>
</dbReference>
<gene>
    <name evidence="6" type="ORF">SETTUDRAFT_185075</name>
</gene>
<dbReference type="STRING" id="671987.R0ILA5"/>
<evidence type="ECO:0000313" key="6">
    <source>
        <dbReference type="EMBL" id="EOA85591.1"/>
    </source>
</evidence>
<proteinExistence type="predicted"/>
<dbReference type="OrthoDB" id="432970at2759"/>
<keyword evidence="1" id="KW-0479">Metal-binding</keyword>
<evidence type="ECO:0000256" key="4">
    <source>
        <dbReference type="PROSITE-ProRule" id="PRU00134"/>
    </source>
</evidence>
<dbReference type="Gene3D" id="6.10.140.2220">
    <property type="match status" value="1"/>
</dbReference>
<reference evidence="6 7" key="1">
    <citation type="journal article" date="2012" name="PLoS Pathog.">
        <title>Diverse lifestyles and strategies of plant pathogenesis encoded in the genomes of eighteen Dothideomycetes fungi.</title>
        <authorList>
            <person name="Ohm R.A."/>
            <person name="Feau N."/>
            <person name="Henrissat B."/>
            <person name="Schoch C.L."/>
            <person name="Horwitz B.A."/>
            <person name="Barry K.W."/>
            <person name="Condon B.J."/>
            <person name="Copeland A.C."/>
            <person name="Dhillon B."/>
            <person name="Glaser F."/>
            <person name="Hesse C.N."/>
            <person name="Kosti I."/>
            <person name="LaButti K."/>
            <person name="Lindquist E.A."/>
            <person name="Lucas S."/>
            <person name="Salamov A.A."/>
            <person name="Bradshaw R.E."/>
            <person name="Ciuffetti L."/>
            <person name="Hamelin R.C."/>
            <person name="Kema G.H.J."/>
            <person name="Lawrence C."/>
            <person name="Scott J.A."/>
            <person name="Spatafora J.W."/>
            <person name="Turgeon B.G."/>
            <person name="de Wit P.J.G.M."/>
            <person name="Zhong S."/>
            <person name="Goodwin S.B."/>
            <person name="Grigoriev I.V."/>
        </authorList>
    </citation>
    <scope>NUCLEOTIDE SEQUENCE [LARGE SCALE GENOMIC DNA]</scope>
    <source>
        <strain evidence="7">28A</strain>
    </source>
</reference>
<feature type="domain" description="MYND-type" evidence="5">
    <location>
        <begin position="494"/>
        <end position="536"/>
    </location>
</feature>
<evidence type="ECO:0000256" key="2">
    <source>
        <dbReference type="ARBA" id="ARBA00022771"/>
    </source>
</evidence>
<keyword evidence="2 4" id="KW-0863">Zinc-finger</keyword>
<dbReference type="eggNOG" id="ENOG502SE9H">
    <property type="taxonomic scope" value="Eukaryota"/>
</dbReference>
<dbReference type="Proteomes" id="UP000016935">
    <property type="component" value="Unassembled WGS sequence"/>
</dbReference>
<dbReference type="PROSITE" id="PS01360">
    <property type="entry name" value="ZF_MYND_1"/>
    <property type="match status" value="1"/>
</dbReference>
<dbReference type="RefSeq" id="XP_008026799.1">
    <property type="nucleotide sequence ID" value="XM_008028608.1"/>
</dbReference>
<organism evidence="6 7">
    <name type="scientific">Exserohilum turcicum (strain 28A)</name>
    <name type="common">Northern leaf blight fungus</name>
    <name type="synonym">Setosphaeria turcica</name>
    <dbReference type="NCBI Taxonomy" id="671987"/>
    <lineage>
        <taxon>Eukaryota</taxon>
        <taxon>Fungi</taxon>
        <taxon>Dikarya</taxon>
        <taxon>Ascomycota</taxon>
        <taxon>Pezizomycotina</taxon>
        <taxon>Dothideomycetes</taxon>
        <taxon>Pleosporomycetidae</taxon>
        <taxon>Pleosporales</taxon>
        <taxon>Pleosporineae</taxon>
        <taxon>Pleosporaceae</taxon>
        <taxon>Exserohilum</taxon>
    </lineage>
</organism>
<evidence type="ECO:0000313" key="7">
    <source>
        <dbReference type="Proteomes" id="UP000016935"/>
    </source>
</evidence>
<dbReference type="SUPFAM" id="SSF144232">
    <property type="entry name" value="HIT/MYND zinc finger-like"/>
    <property type="match status" value="1"/>
</dbReference>
<evidence type="ECO:0000256" key="3">
    <source>
        <dbReference type="ARBA" id="ARBA00022833"/>
    </source>
</evidence>
<evidence type="ECO:0000259" key="5">
    <source>
        <dbReference type="PROSITE" id="PS50865"/>
    </source>
</evidence>
<dbReference type="EMBL" id="KB908670">
    <property type="protein sequence ID" value="EOA85591.1"/>
    <property type="molecule type" value="Genomic_DNA"/>
</dbReference>
<dbReference type="Pfam" id="PF01753">
    <property type="entry name" value="zf-MYND"/>
    <property type="match status" value="1"/>
</dbReference>
<name>R0ILA5_EXST2</name>
<keyword evidence="3" id="KW-0862">Zinc</keyword>
<dbReference type="GO" id="GO:0008270">
    <property type="term" value="F:zinc ion binding"/>
    <property type="evidence" value="ECO:0007669"/>
    <property type="project" value="UniProtKB-KW"/>
</dbReference>
<keyword evidence="7" id="KW-1185">Reference proteome</keyword>
<dbReference type="HOGENOM" id="CLU_007974_1_0_1"/>
<accession>R0ILA5</accession>
<dbReference type="InterPro" id="IPR002893">
    <property type="entry name" value="Znf_MYND"/>
</dbReference>
<dbReference type="AlphaFoldDB" id="R0ILA5"/>
<reference evidence="6 7" key="2">
    <citation type="journal article" date="2013" name="PLoS Genet.">
        <title>Comparative genome structure, secondary metabolite, and effector coding capacity across Cochliobolus pathogens.</title>
        <authorList>
            <person name="Condon B.J."/>
            <person name="Leng Y."/>
            <person name="Wu D."/>
            <person name="Bushley K.E."/>
            <person name="Ohm R.A."/>
            <person name="Otillar R."/>
            <person name="Martin J."/>
            <person name="Schackwitz W."/>
            <person name="Grimwood J."/>
            <person name="MohdZainudin N."/>
            <person name="Xue C."/>
            <person name="Wang R."/>
            <person name="Manning V.A."/>
            <person name="Dhillon B."/>
            <person name="Tu Z.J."/>
            <person name="Steffenson B.J."/>
            <person name="Salamov A."/>
            <person name="Sun H."/>
            <person name="Lowry S."/>
            <person name="LaButti K."/>
            <person name="Han J."/>
            <person name="Copeland A."/>
            <person name="Lindquist E."/>
            <person name="Barry K."/>
            <person name="Schmutz J."/>
            <person name="Baker S.E."/>
            <person name="Ciuffetti L.M."/>
            <person name="Grigoriev I.V."/>
            <person name="Zhong S."/>
            <person name="Turgeon B.G."/>
        </authorList>
    </citation>
    <scope>NUCLEOTIDE SEQUENCE [LARGE SCALE GENOMIC DNA]</scope>
    <source>
        <strain evidence="7">28A</strain>
    </source>
</reference>
<protein>
    <recommendedName>
        <fullName evidence="5">MYND-type domain-containing protein</fullName>
    </recommendedName>
</protein>
<sequence length="538" mass="59587">MSSIVGRWQNIFSGIQLAFGIISTVGEIHSNEYAIQVSEDDLRWQGKFPLVVSFMTPSWFLLLEPKTAIIAFGLQSTPQTCTKFVRSLGFEMNIFETTLGNDECVYISKHPPNLTSIASGHCFSRAEHESPGLAHGEIKTTFSAIVLQPEGRITALSGCIDLLSERLKRSLRSGCAVKTTQTAPCDFEVAFNGEDAQIASSFPVPVCGERSKIRIARKSCYIEVEAPLHWSVWTSFPVFSPSCIWGRTANVHHIDMRVLPVLDRNRHDQLKWLSPHVAGMFSKHERKQREQSLSVVSAIPPDARVGFKDSLFSLFMHFTGIQGRQSHIFGLDNPTGGGVHFLIFVSCIRLDLGSQTVVLDTGVLPITESLVPRIAKFLSAVTEKGFCSIRVDDEELKLWRQTLPSFTERCRIWKHHPACNRDAGCIQQTQDDVNDVFCACGRGFLPEDFVPDVPNWADVRGLVTGAAISPIFSVPMIDPPFDGLLNLDPVQGGCTVCGKGRSIGGGKLLKCSACHITKYCSSNCQKSDWRSHKRICKK</sequence>
<evidence type="ECO:0000256" key="1">
    <source>
        <dbReference type="ARBA" id="ARBA00022723"/>
    </source>
</evidence>